<proteinExistence type="predicted"/>
<sequence>MSAFAVAFRPLFFVLALWVCVIPRLAQAQPQDTKLSIELWAEAEAFRSLASINFLAALRSMSTPEANLQLAELGVLLWQDDAGSDDWSVFFRHSLINFVASGDQVETVAFQHPWADIVLLTGWARSPTDNRMQIVTADMVMGSVARGAKAPFPTGLAWMNEKRYAPDAVGVLNAATTTAIASVEAGKTESPFADLGEEGRQAMVAGAALQWMAHQATVLPLFDDQAKARATRFAWNEIIVAGQRGTLDNILPPNIPVRLLKAVDPALWSTLEPVAYIESGNTVVSLFASSANPDIYAALTLRGDKSVAEIIDFGFYSFSGFINKDNQ</sequence>
<dbReference type="Proteomes" id="UP000722165">
    <property type="component" value="Unassembled WGS sequence"/>
</dbReference>
<dbReference type="EMBL" id="JAHSPR010000001">
    <property type="protein sequence ID" value="MBV4395924.1"/>
    <property type="molecule type" value="Genomic_DNA"/>
</dbReference>
<organism evidence="1 2">
    <name type="scientific">Advenella alkanexedens</name>
    <dbReference type="NCBI Taxonomy" id="1481665"/>
    <lineage>
        <taxon>Bacteria</taxon>
        <taxon>Pseudomonadati</taxon>
        <taxon>Pseudomonadota</taxon>
        <taxon>Betaproteobacteria</taxon>
        <taxon>Burkholderiales</taxon>
        <taxon>Alcaligenaceae</taxon>
    </lineage>
</organism>
<protein>
    <recommendedName>
        <fullName evidence="3">DUF2066 domain-containing protein</fullName>
    </recommendedName>
</protein>
<evidence type="ECO:0000313" key="2">
    <source>
        <dbReference type="Proteomes" id="UP000722165"/>
    </source>
</evidence>
<keyword evidence="2" id="KW-1185">Reference proteome</keyword>
<name>A0ABS6NJW6_9BURK</name>
<reference evidence="1 2" key="1">
    <citation type="submission" date="2021-06" db="EMBL/GenBank/DDBJ databases">
        <authorList>
            <person name="Lu T."/>
            <person name="Wang Q."/>
            <person name="Han X."/>
        </authorList>
    </citation>
    <scope>NUCLEOTIDE SEQUENCE [LARGE SCALE GENOMIC DNA]</scope>
    <source>
        <strain evidence="1 2">LAM0050</strain>
    </source>
</reference>
<comment type="caution">
    <text evidence="1">The sequence shown here is derived from an EMBL/GenBank/DDBJ whole genome shotgun (WGS) entry which is preliminary data.</text>
</comment>
<gene>
    <name evidence="1" type="ORF">KU392_01480</name>
</gene>
<evidence type="ECO:0000313" key="1">
    <source>
        <dbReference type="EMBL" id="MBV4395924.1"/>
    </source>
</evidence>
<evidence type="ECO:0008006" key="3">
    <source>
        <dbReference type="Google" id="ProtNLM"/>
    </source>
</evidence>
<accession>A0ABS6NJW6</accession>
<dbReference type="RefSeq" id="WP_217734354.1">
    <property type="nucleotide sequence ID" value="NZ_JAHSPR010000001.1"/>
</dbReference>